<evidence type="ECO:0000313" key="1">
    <source>
        <dbReference type="EMBL" id="MBM6742882.1"/>
    </source>
</evidence>
<gene>
    <name evidence="1" type="ORF">H6A32_00910</name>
</gene>
<comment type="caution">
    <text evidence="1">The sequence shown here is derived from an EMBL/GenBank/DDBJ whole genome shotgun (WGS) entry which is preliminary data.</text>
</comment>
<name>A0ABS2ED98_9FIRM</name>
<organism evidence="1 2">
    <name type="scientific">Drancourtella massiliensis</name>
    <dbReference type="NCBI Taxonomy" id="1632013"/>
    <lineage>
        <taxon>Bacteria</taxon>
        <taxon>Bacillati</taxon>
        <taxon>Bacillota</taxon>
        <taxon>Clostridia</taxon>
        <taxon>Eubacteriales</taxon>
        <taxon>Oscillospiraceae</taxon>
        <taxon>Drancourtella</taxon>
    </lineage>
</organism>
<sequence>MTANPVLLQKKYTRIIECFDEKEKLSLDDALCLFYHSKIYRLISEGVSDLHCMSDEYLAEELVDEYKEK</sequence>
<proteinExistence type="predicted"/>
<dbReference type="EMBL" id="JACJKH010000001">
    <property type="protein sequence ID" value="MBM6742882.1"/>
    <property type="molecule type" value="Genomic_DNA"/>
</dbReference>
<dbReference type="RefSeq" id="WP_204863539.1">
    <property type="nucleotide sequence ID" value="NZ_JACJKH010000001.1"/>
</dbReference>
<protein>
    <submittedName>
        <fullName evidence="1">DUF3791 domain-containing protein</fullName>
    </submittedName>
</protein>
<dbReference type="Proteomes" id="UP000775686">
    <property type="component" value="Unassembled WGS sequence"/>
</dbReference>
<reference evidence="1 2" key="1">
    <citation type="journal article" date="2021" name="Sci. Rep.">
        <title>The distribution of antibiotic resistance genes in chicken gut microbiota commensals.</title>
        <authorList>
            <person name="Juricova H."/>
            <person name="Matiasovicova J."/>
            <person name="Kubasova T."/>
            <person name="Cejkova D."/>
            <person name="Rychlik I."/>
        </authorList>
    </citation>
    <scope>NUCLEOTIDE SEQUENCE [LARGE SCALE GENOMIC DNA]</scope>
    <source>
        <strain evidence="1 2">An770</strain>
    </source>
</reference>
<evidence type="ECO:0000313" key="2">
    <source>
        <dbReference type="Proteomes" id="UP000775686"/>
    </source>
</evidence>
<accession>A0ABS2ED98</accession>
<keyword evidence="2" id="KW-1185">Reference proteome</keyword>